<evidence type="ECO:0000259" key="7">
    <source>
        <dbReference type="PROSITE" id="PS51225"/>
    </source>
</evidence>
<dbReference type="Proteomes" id="UP000694427">
    <property type="component" value="Unplaced"/>
</dbReference>
<evidence type="ECO:0000313" key="9">
    <source>
        <dbReference type="Proteomes" id="UP000694427"/>
    </source>
</evidence>
<dbReference type="InterPro" id="IPR050578">
    <property type="entry name" value="MARVEL-CKLF_proteins"/>
</dbReference>
<keyword evidence="4 5" id="KW-0472">Membrane</keyword>
<evidence type="ECO:0000256" key="3">
    <source>
        <dbReference type="ARBA" id="ARBA00022989"/>
    </source>
</evidence>
<keyword evidence="3 6" id="KW-1133">Transmembrane helix</keyword>
<protein>
    <submittedName>
        <fullName evidence="8">CKLF-like MARVEL transmembrane domain-containing protein 3</fullName>
    </submittedName>
</protein>
<evidence type="ECO:0000256" key="6">
    <source>
        <dbReference type="SAM" id="Phobius"/>
    </source>
</evidence>
<dbReference type="Proteomes" id="UP000694700">
    <property type="component" value="Unplaced"/>
</dbReference>
<organism evidence="8 10">
    <name type="scientific">Cyprinus carpio</name>
    <name type="common">Common carp</name>
    <dbReference type="NCBI Taxonomy" id="7962"/>
    <lineage>
        <taxon>Eukaryota</taxon>
        <taxon>Metazoa</taxon>
        <taxon>Chordata</taxon>
        <taxon>Craniata</taxon>
        <taxon>Vertebrata</taxon>
        <taxon>Euteleostomi</taxon>
        <taxon>Actinopterygii</taxon>
        <taxon>Neopterygii</taxon>
        <taxon>Teleostei</taxon>
        <taxon>Ostariophysi</taxon>
        <taxon>Cypriniformes</taxon>
        <taxon>Cyprinidae</taxon>
        <taxon>Cyprininae</taxon>
        <taxon>Cyprinus</taxon>
    </lineage>
</organism>
<dbReference type="PANTHER" id="PTHR22776">
    <property type="entry name" value="MARVEL-CONTAINING POTENTIAL LIPID RAFT-ASSOCIATED PROTEIN"/>
    <property type="match status" value="1"/>
</dbReference>
<feature type="transmembrane region" description="Helical" evidence="6">
    <location>
        <begin position="206"/>
        <end position="227"/>
    </location>
</feature>
<comment type="subcellular location">
    <subcellularLocation>
        <location evidence="1">Membrane</location>
        <topology evidence="1">Multi-pass membrane protein</topology>
    </subcellularLocation>
</comment>
<accession>A0A8C1XMM2</accession>
<dbReference type="PANTHER" id="PTHR22776:SF3">
    <property type="entry name" value="CKLF-LIKE MARVEL TRANSMEMBRANE DOMAIN-CONTAINING PROTEIN 3"/>
    <property type="match status" value="1"/>
</dbReference>
<name>A0A8C1XMM2_CYPCA</name>
<evidence type="ECO:0000256" key="5">
    <source>
        <dbReference type="PROSITE-ProRule" id="PRU00581"/>
    </source>
</evidence>
<dbReference type="AlphaFoldDB" id="A0A8C1XMM2"/>
<evidence type="ECO:0000313" key="10">
    <source>
        <dbReference type="Proteomes" id="UP000694700"/>
    </source>
</evidence>
<keyword evidence="2 5" id="KW-0812">Transmembrane</keyword>
<sequence length="250" mass="28116">MGDIEAPENNRSRQSIIQSLLPSKEFITSRKGLLLLGEVVMSFISFVCFAASAAASFVTAPLIEFLAALFLLFAYSTKFNERFKGFYWPLMDFLRCVSASIIFFIISIISVSKYVDGASKAAGVGSHQFSQHCLFLIYSYTTCDFCGVCTWFHVSVFLSLSLLSYLALLPQYSSPWTFISSSMNWLTSSREVIPVRNHQTHKMMTLTLTLTKAVIVSKILVCVTTTVPDNQNRLWYNFVIVCSFGYAFCE</sequence>
<keyword evidence="9" id="KW-1185">Reference proteome</keyword>
<evidence type="ECO:0000313" key="8">
    <source>
        <dbReference type="Ensembl" id="ENSCCRP00015084237.1"/>
    </source>
</evidence>
<dbReference type="Ensembl" id="ENSCCRT00015086979.1">
    <property type="protein sequence ID" value="ENSCCRP00015084237.1"/>
    <property type="gene ID" value="ENSCCRG00015034001.1"/>
</dbReference>
<reference evidence="8" key="1">
    <citation type="submission" date="2025-05" db="UniProtKB">
        <authorList>
            <consortium name="Ensembl"/>
        </authorList>
    </citation>
    <scope>IDENTIFICATION</scope>
</reference>
<proteinExistence type="predicted"/>
<feature type="transmembrane region" description="Helical" evidence="6">
    <location>
        <begin position="135"/>
        <end position="168"/>
    </location>
</feature>
<dbReference type="GO" id="GO:0016020">
    <property type="term" value="C:membrane"/>
    <property type="evidence" value="ECO:0007669"/>
    <property type="project" value="UniProtKB-SubCell"/>
</dbReference>
<feature type="transmembrane region" description="Helical" evidence="6">
    <location>
        <begin position="96"/>
        <end position="115"/>
    </location>
</feature>
<dbReference type="PROSITE" id="PS51225">
    <property type="entry name" value="MARVEL"/>
    <property type="match status" value="1"/>
</dbReference>
<gene>
    <name evidence="8" type="primary">LOC109070126</name>
</gene>
<feature type="transmembrane region" description="Helical" evidence="6">
    <location>
        <begin position="33"/>
        <end position="52"/>
    </location>
</feature>
<dbReference type="Ensembl" id="ENSCCRT00010011789.1">
    <property type="protein sequence ID" value="ENSCCRP00010010836.1"/>
    <property type="gene ID" value="ENSCCRG00010004607.1"/>
</dbReference>
<evidence type="ECO:0000256" key="2">
    <source>
        <dbReference type="ARBA" id="ARBA00022692"/>
    </source>
</evidence>
<dbReference type="InterPro" id="IPR008253">
    <property type="entry name" value="Marvel"/>
</dbReference>
<feature type="domain" description="MARVEL" evidence="7">
    <location>
        <begin position="26"/>
        <end position="147"/>
    </location>
</feature>
<evidence type="ECO:0000256" key="4">
    <source>
        <dbReference type="ARBA" id="ARBA00023136"/>
    </source>
</evidence>
<evidence type="ECO:0000256" key="1">
    <source>
        <dbReference type="ARBA" id="ARBA00004141"/>
    </source>
</evidence>
<feature type="transmembrane region" description="Helical" evidence="6">
    <location>
        <begin position="58"/>
        <end position="75"/>
    </location>
</feature>